<proteinExistence type="inferred from homology"/>
<evidence type="ECO:0000256" key="9">
    <source>
        <dbReference type="ARBA" id="ARBA00023237"/>
    </source>
</evidence>
<evidence type="ECO:0000256" key="4">
    <source>
        <dbReference type="ARBA" id="ARBA00022692"/>
    </source>
</evidence>
<feature type="short sequence motif" description="TonB C-terminal box" evidence="11">
    <location>
        <begin position="729"/>
        <end position="746"/>
    </location>
</feature>
<evidence type="ECO:0000256" key="10">
    <source>
        <dbReference type="PROSITE-ProRule" id="PRU01360"/>
    </source>
</evidence>
<gene>
    <name evidence="16" type="primary">phuR</name>
    <name evidence="16" type="ordered locus">KVU_0818</name>
</gene>
<evidence type="ECO:0000256" key="5">
    <source>
        <dbReference type="ARBA" id="ARBA00022729"/>
    </source>
</evidence>
<evidence type="ECO:0000256" key="7">
    <source>
        <dbReference type="ARBA" id="ARBA00023136"/>
    </source>
</evidence>
<keyword evidence="6 12" id="KW-0798">TonB box</keyword>
<dbReference type="RefSeq" id="WP_014537673.1">
    <property type="nucleotide sequence ID" value="NC_017384.1"/>
</dbReference>
<feature type="signal peptide" evidence="13">
    <location>
        <begin position="1"/>
        <end position="26"/>
    </location>
</feature>
<dbReference type="eggNOG" id="COG4771">
    <property type="taxonomic scope" value="Bacteria"/>
</dbReference>
<dbReference type="Pfam" id="PF00593">
    <property type="entry name" value="TonB_dep_Rec_b-barrel"/>
    <property type="match status" value="1"/>
</dbReference>
<keyword evidence="3 10" id="KW-1134">Transmembrane beta strand</keyword>
<dbReference type="HOGENOM" id="CLU_008287_19_0_5"/>
<dbReference type="PROSITE" id="PS52016">
    <property type="entry name" value="TONB_DEPENDENT_REC_3"/>
    <property type="match status" value="1"/>
</dbReference>
<keyword evidence="2 10" id="KW-0813">Transport</keyword>
<evidence type="ECO:0000256" key="11">
    <source>
        <dbReference type="PROSITE-ProRule" id="PRU10144"/>
    </source>
</evidence>
<sequence length="746" mass="81166">MRLPFTARVVLLASTACAGLSMPAIAQTTTETTAYSNYIGRITVLADRIGRALTDVEGNISVVTNDEIEQRNVQSLEDLVRNIPGITASRQVLSGDPFGGSQIGLRIRGVEGNRIQMQVDGGRIPERITDGSRDYLDFNFTTQADVVRGPASVLWGADALGGVLALRTIGPDDLIAAGETHGGQVTVGYSEVTRSTNVAAAFAQRFSHNVSAMIARSRTVDHEMRLSNADPNGGPWACGRAVAYGNTSCGAFNPLDRTTDRMLVKLDWDITADQRLSFSYDRLDRLAQIENRATLGPSGTSYNIANPRTRDINRTRYAIDHEANIGGFIDTLNSTLSFSPSGYDQVAEAVARAANGDITRTFDYVDYSEDFLELDIQATSRFNLGATSHVLTYGFDGDYTETSYDRRRTVVNVTQGTSVDSVPNGFNFTDGTTTRADIYVQDQITLFGGKLEVTPGLRFATYRMSPSLNSSVLPHADNPTTDRRADELLTSLGATWRFNDTYSVWAHYGEGFKMPTFQQLYTSSASGTYDLVPAPWLVPEEVQSIEVGVRGEYGNSYWSVNAFKAEYENFIESFWFIPNTNDISYRNIAAVKTWGIEAEGAWEVSDALTLTGSLAWMDGEQRATPTSATTGHLVPPLSAVIGASYTFADYGLTLRADATFASKTTPAVETNFTPPSYQLLDLGASWEFAPNVVLNMQVNNVFDEKYYVMSAASAALVPTTAVANGSPIELNTGAGRNLALSISYTF</sequence>
<dbReference type="AlphaFoldDB" id="F9Y525"/>
<evidence type="ECO:0000256" key="3">
    <source>
        <dbReference type="ARBA" id="ARBA00022452"/>
    </source>
</evidence>
<dbReference type="Gene3D" id="2.40.170.20">
    <property type="entry name" value="TonB-dependent receptor, beta-barrel domain"/>
    <property type="match status" value="1"/>
</dbReference>
<name>F9Y525_KETVW</name>
<keyword evidence="17" id="KW-1185">Reference proteome</keyword>
<dbReference type="InterPro" id="IPR037066">
    <property type="entry name" value="Plug_dom_sf"/>
</dbReference>
<dbReference type="InterPro" id="IPR000531">
    <property type="entry name" value="Beta-barrel_TonB"/>
</dbReference>
<evidence type="ECO:0000256" key="6">
    <source>
        <dbReference type="ARBA" id="ARBA00023077"/>
    </source>
</evidence>
<keyword evidence="5 13" id="KW-0732">Signal</keyword>
<feature type="chain" id="PRO_5003391308" evidence="13">
    <location>
        <begin position="27"/>
        <end position="746"/>
    </location>
</feature>
<dbReference type="CDD" id="cd01347">
    <property type="entry name" value="ligand_gated_channel"/>
    <property type="match status" value="1"/>
</dbReference>
<dbReference type="PANTHER" id="PTHR30069:SF29">
    <property type="entry name" value="HEMOGLOBIN AND HEMOGLOBIN-HAPTOGLOBIN-BINDING PROTEIN 1-RELATED"/>
    <property type="match status" value="1"/>
</dbReference>
<dbReference type="GO" id="GO:0009279">
    <property type="term" value="C:cell outer membrane"/>
    <property type="evidence" value="ECO:0007669"/>
    <property type="project" value="UniProtKB-SubCell"/>
</dbReference>
<dbReference type="Gene3D" id="2.170.130.10">
    <property type="entry name" value="TonB-dependent receptor, plug domain"/>
    <property type="match status" value="1"/>
</dbReference>
<dbReference type="PROSITE" id="PS01156">
    <property type="entry name" value="TONB_DEPENDENT_REC_2"/>
    <property type="match status" value="1"/>
</dbReference>
<dbReference type="GO" id="GO:0015232">
    <property type="term" value="F:heme transmembrane transporter activity"/>
    <property type="evidence" value="ECO:0007669"/>
    <property type="project" value="InterPro"/>
</dbReference>
<dbReference type="InterPro" id="IPR012910">
    <property type="entry name" value="Plug_dom"/>
</dbReference>
<dbReference type="GO" id="GO:0044718">
    <property type="term" value="P:siderophore transmembrane transport"/>
    <property type="evidence" value="ECO:0007669"/>
    <property type="project" value="TreeGrafter"/>
</dbReference>
<dbReference type="PANTHER" id="PTHR30069">
    <property type="entry name" value="TONB-DEPENDENT OUTER MEMBRANE RECEPTOR"/>
    <property type="match status" value="1"/>
</dbReference>
<dbReference type="Proteomes" id="UP000000692">
    <property type="component" value="Chromosome"/>
</dbReference>
<keyword evidence="4 10" id="KW-0812">Transmembrane</keyword>
<dbReference type="SUPFAM" id="SSF56935">
    <property type="entry name" value="Porins"/>
    <property type="match status" value="1"/>
</dbReference>
<protein>
    <submittedName>
        <fullName evidence="16">TonB-dependent receptor plug</fullName>
    </submittedName>
</protein>
<comment type="subcellular location">
    <subcellularLocation>
        <location evidence="1 10">Cell outer membrane</location>
        <topology evidence="1 10">Multi-pass membrane protein</topology>
    </subcellularLocation>
</comment>
<reference evidence="16 17" key="1">
    <citation type="journal article" date="2011" name="J. Bacteriol.">
        <title>Complete genome sequence of the industrial strain Ketogulonicigenium vulgare WSH-001.</title>
        <authorList>
            <person name="Liu L."/>
            <person name="Li Y."/>
            <person name="Zhang J."/>
            <person name="Zhou Z."/>
            <person name="Liu J."/>
            <person name="Li X."/>
            <person name="Zhou J."/>
            <person name="Du G."/>
            <person name="Wang L."/>
            <person name="Chen J."/>
        </authorList>
    </citation>
    <scope>NUCLEOTIDE SEQUENCE [LARGE SCALE GENOMIC DNA]</scope>
    <source>
        <strain evidence="16 17">WSH-001</strain>
    </source>
</reference>
<accession>F9Y525</accession>
<organism evidence="16 17">
    <name type="scientific">Ketogulonicigenium vulgare (strain WSH-001)</name>
    <dbReference type="NCBI Taxonomy" id="759362"/>
    <lineage>
        <taxon>Bacteria</taxon>
        <taxon>Pseudomonadati</taxon>
        <taxon>Pseudomonadota</taxon>
        <taxon>Alphaproteobacteria</taxon>
        <taxon>Rhodobacterales</taxon>
        <taxon>Roseobacteraceae</taxon>
        <taxon>Ketogulonicigenium</taxon>
    </lineage>
</organism>
<evidence type="ECO:0000256" key="2">
    <source>
        <dbReference type="ARBA" id="ARBA00022448"/>
    </source>
</evidence>
<evidence type="ECO:0000256" key="13">
    <source>
        <dbReference type="SAM" id="SignalP"/>
    </source>
</evidence>
<dbReference type="OrthoDB" id="9760494at2"/>
<dbReference type="GO" id="GO:0015344">
    <property type="term" value="F:siderophore uptake transmembrane transporter activity"/>
    <property type="evidence" value="ECO:0007669"/>
    <property type="project" value="TreeGrafter"/>
</dbReference>
<evidence type="ECO:0000259" key="15">
    <source>
        <dbReference type="Pfam" id="PF07715"/>
    </source>
</evidence>
<dbReference type="KEGG" id="kvl:KVU_0818"/>
<dbReference type="InterPro" id="IPR036942">
    <property type="entry name" value="Beta-barrel_TonB_sf"/>
</dbReference>
<evidence type="ECO:0000313" key="17">
    <source>
        <dbReference type="Proteomes" id="UP000000692"/>
    </source>
</evidence>
<keyword evidence="7 10" id="KW-0472">Membrane</keyword>
<keyword evidence="9 10" id="KW-0998">Cell outer membrane</keyword>
<evidence type="ECO:0000313" key="16">
    <source>
        <dbReference type="EMBL" id="AEM40657.1"/>
    </source>
</evidence>
<evidence type="ECO:0000256" key="12">
    <source>
        <dbReference type="RuleBase" id="RU003357"/>
    </source>
</evidence>
<dbReference type="Pfam" id="PF07715">
    <property type="entry name" value="Plug"/>
    <property type="match status" value="1"/>
</dbReference>
<dbReference type="InterPro" id="IPR010917">
    <property type="entry name" value="TonB_rcpt_CS"/>
</dbReference>
<evidence type="ECO:0000256" key="1">
    <source>
        <dbReference type="ARBA" id="ARBA00004571"/>
    </source>
</evidence>
<dbReference type="NCBIfam" id="TIGR01785">
    <property type="entry name" value="TonB-hemin"/>
    <property type="match status" value="1"/>
</dbReference>
<dbReference type="EMBL" id="CP002018">
    <property type="protein sequence ID" value="AEM40657.1"/>
    <property type="molecule type" value="Genomic_DNA"/>
</dbReference>
<dbReference type="InterPro" id="IPR011276">
    <property type="entry name" value="TonB_haem/Hb_rcpt"/>
</dbReference>
<keyword evidence="8 16" id="KW-0675">Receptor</keyword>
<feature type="domain" description="TonB-dependent receptor-like beta-barrel" evidence="14">
    <location>
        <begin position="271"/>
        <end position="701"/>
    </location>
</feature>
<evidence type="ECO:0000259" key="14">
    <source>
        <dbReference type="Pfam" id="PF00593"/>
    </source>
</evidence>
<evidence type="ECO:0000256" key="8">
    <source>
        <dbReference type="ARBA" id="ARBA00023170"/>
    </source>
</evidence>
<dbReference type="InterPro" id="IPR039426">
    <property type="entry name" value="TonB-dep_rcpt-like"/>
</dbReference>
<comment type="similarity">
    <text evidence="10 12">Belongs to the TonB-dependent receptor family.</text>
</comment>
<feature type="domain" description="TonB-dependent receptor plug" evidence="15">
    <location>
        <begin position="54"/>
        <end position="163"/>
    </location>
</feature>